<reference evidence="2 3" key="1">
    <citation type="journal article" date="2015" name="Nature">
        <title>rRNA introns, odd ribosomes, and small enigmatic genomes across a large radiation of phyla.</title>
        <authorList>
            <person name="Brown C.T."/>
            <person name="Hug L.A."/>
            <person name="Thomas B.C."/>
            <person name="Sharon I."/>
            <person name="Castelle C.J."/>
            <person name="Singh A."/>
            <person name="Wilkins M.J."/>
            <person name="Williams K.H."/>
            <person name="Banfield J.F."/>
        </authorList>
    </citation>
    <scope>NUCLEOTIDE SEQUENCE [LARGE SCALE GENOMIC DNA]</scope>
</reference>
<dbReference type="AlphaFoldDB" id="A0A0G1JES0"/>
<feature type="transmembrane region" description="Helical" evidence="1">
    <location>
        <begin position="108"/>
        <end position="130"/>
    </location>
</feature>
<dbReference type="EMBL" id="LCJB01000036">
    <property type="protein sequence ID" value="KKT70096.1"/>
    <property type="molecule type" value="Genomic_DNA"/>
</dbReference>
<organism evidence="2 3">
    <name type="scientific">Candidatus Uhrbacteria bacterium GW2011_GWF2_44_350</name>
    <dbReference type="NCBI Taxonomy" id="1619000"/>
    <lineage>
        <taxon>Bacteria</taxon>
        <taxon>Candidatus Uhriibacteriota</taxon>
    </lineage>
</organism>
<keyword evidence="1" id="KW-0812">Transmembrane</keyword>
<protein>
    <submittedName>
        <fullName evidence="2">Uncharacterized protein</fullName>
    </submittedName>
</protein>
<dbReference type="Proteomes" id="UP000034154">
    <property type="component" value="Unassembled WGS sequence"/>
</dbReference>
<feature type="transmembrane region" description="Helical" evidence="1">
    <location>
        <begin position="65"/>
        <end position="88"/>
    </location>
</feature>
<keyword evidence="1" id="KW-0472">Membrane</keyword>
<comment type="caution">
    <text evidence="2">The sequence shown here is derived from an EMBL/GenBank/DDBJ whole genome shotgun (WGS) entry which is preliminary data.</text>
</comment>
<proteinExistence type="predicted"/>
<accession>A0A0G1JES0</accession>
<name>A0A0G1JES0_9BACT</name>
<evidence type="ECO:0000313" key="3">
    <source>
        <dbReference type="Proteomes" id="UP000034154"/>
    </source>
</evidence>
<sequence length="132" mass="15371">MLYCLGMEKTCRLCQAKVEEWNEKCRGCGFTLILEPEEKTRAKYLRTPSLGALFFTQGWALGARLYLFFALSLIPIVGIPILVITTLFGRRLSWKLGGWSDWGEFQKWMKIMDVVGICWLIFLVILYFVFKK</sequence>
<keyword evidence="1" id="KW-1133">Transmembrane helix</keyword>
<gene>
    <name evidence="2" type="ORF">UW63_C0036G0002</name>
</gene>
<evidence type="ECO:0000313" key="2">
    <source>
        <dbReference type="EMBL" id="KKT70096.1"/>
    </source>
</evidence>
<evidence type="ECO:0000256" key="1">
    <source>
        <dbReference type="SAM" id="Phobius"/>
    </source>
</evidence>